<accession>A0A8T2IV45</accession>
<dbReference type="Proteomes" id="UP000812440">
    <property type="component" value="Chromosome 7"/>
</dbReference>
<organism evidence="2 3">
    <name type="scientific">Hymenochirus boettgeri</name>
    <name type="common">Congo dwarf clawed frog</name>
    <dbReference type="NCBI Taxonomy" id="247094"/>
    <lineage>
        <taxon>Eukaryota</taxon>
        <taxon>Metazoa</taxon>
        <taxon>Chordata</taxon>
        <taxon>Craniata</taxon>
        <taxon>Vertebrata</taxon>
        <taxon>Euteleostomi</taxon>
        <taxon>Amphibia</taxon>
        <taxon>Batrachia</taxon>
        <taxon>Anura</taxon>
        <taxon>Pipoidea</taxon>
        <taxon>Pipidae</taxon>
        <taxon>Pipinae</taxon>
        <taxon>Hymenochirus</taxon>
    </lineage>
</organism>
<evidence type="ECO:0000313" key="2">
    <source>
        <dbReference type="EMBL" id="KAG8434910.1"/>
    </source>
</evidence>
<keyword evidence="3" id="KW-1185">Reference proteome</keyword>
<protein>
    <recommendedName>
        <fullName evidence="1">PH domain-containing protein</fullName>
    </recommendedName>
</protein>
<evidence type="ECO:0000259" key="1">
    <source>
        <dbReference type="PROSITE" id="PS50003"/>
    </source>
</evidence>
<dbReference type="SUPFAM" id="SSF50729">
    <property type="entry name" value="PH domain-like"/>
    <property type="match status" value="1"/>
</dbReference>
<feature type="domain" description="PH" evidence="1">
    <location>
        <begin position="1"/>
        <end position="70"/>
    </location>
</feature>
<dbReference type="PROSITE" id="PS50003">
    <property type="entry name" value="PH_DOMAIN"/>
    <property type="match status" value="1"/>
</dbReference>
<proteinExistence type="predicted"/>
<dbReference type="InterPro" id="IPR011993">
    <property type="entry name" value="PH-like_dom_sf"/>
</dbReference>
<gene>
    <name evidence="2" type="ORF">GDO86_013032</name>
</gene>
<dbReference type="OrthoDB" id="185175at2759"/>
<dbReference type="Gene3D" id="2.30.29.30">
    <property type="entry name" value="Pleckstrin-homology domain (PH domain)/Phosphotyrosine-binding domain (PTB)"/>
    <property type="match status" value="1"/>
</dbReference>
<dbReference type="EMBL" id="JAACNH010000008">
    <property type="protein sequence ID" value="KAG8434910.1"/>
    <property type="molecule type" value="Genomic_DNA"/>
</dbReference>
<comment type="caution">
    <text evidence="2">The sequence shown here is derived from an EMBL/GenBank/DDBJ whole genome shotgun (WGS) entry which is preliminary data.</text>
</comment>
<dbReference type="InterPro" id="IPR001849">
    <property type="entry name" value="PH_domain"/>
</dbReference>
<sequence length="102" mass="11336">MPLSLEGDGGASVSPLSGLFAPDMGLCCCRDRNHQISGDKVAVNHDAFLLMANSQHEMEDWVRAIRQVIWAPFGGGTPEACKNYSALLYRTFYVCCNRHRFL</sequence>
<evidence type="ECO:0000313" key="3">
    <source>
        <dbReference type="Proteomes" id="UP000812440"/>
    </source>
</evidence>
<reference evidence="2" key="1">
    <citation type="thesis" date="2020" institute="ProQuest LLC" country="789 East Eisenhower Parkway, Ann Arbor, MI, USA">
        <title>Comparative Genomics and Chromosome Evolution.</title>
        <authorList>
            <person name="Mudd A.B."/>
        </authorList>
    </citation>
    <scope>NUCLEOTIDE SEQUENCE</scope>
    <source>
        <strain evidence="2">Female2</strain>
        <tissue evidence="2">Blood</tissue>
    </source>
</reference>
<name>A0A8T2IV45_9PIPI</name>
<dbReference type="AlphaFoldDB" id="A0A8T2IV45"/>